<dbReference type="InterPro" id="IPR003599">
    <property type="entry name" value="Ig_sub"/>
</dbReference>
<dbReference type="InterPro" id="IPR052065">
    <property type="entry name" value="Compl_asym_regulator"/>
</dbReference>
<dbReference type="InterPro" id="IPR013783">
    <property type="entry name" value="Ig-like_fold"/>
</dbReference>
<protein>
    <submittedName>
        <fullName evidence="6">Uncharacterized protein</fullName>
    </submittedName>
</protein>
<evidence type="ECO:0000313" key="7">
    <source>
        <dbReference type="Proteomes" id="UP000663882"/>
    </source>
</evidence>
<dbReference type="InterPro" id="IPR007110">
    <property type="entry name" value="Ig-like_dom"/>
</dbReference>
<comment type="caution">
    <text evidence="6">The sequence shown here is derived from an EMBL/GenBank/DDBJ whole genome shotgun (WGS) entry which is preliminary data.</text>
</comment>
<name>A0A815J5K7_9BILA</name>
<evidence type="ECO:0000259" key="5">
    <source>
        <dbReference type="PROSITE" id="PS50835"/>
    </source>
</evidence>
<feature type="chain" id="PRO_5032350945" evidence="3">
    <location>
        <begin position="20"/>
        <end position="651"/>
    </location>
</feature>
<evidence type="ECO:0000256" key="2">
    <source>
        <dbReference type="ARBA" id="ARBA00023157"/>
    </source>
</evidence>
<dbReference type="EMBL" id="CAJNOO010004337">
    <property type="protein sequence ID" value="CAF1377867.1"/>
    <property type="molecule type" value="Genomic_DNA"/>
</dbReference>
<dbReference type="OrthoDB" id="9992430at2759"/>
<dbReference type="GO" id="GO:0004252">
    <property type="term" value="F:serine-type endopeptidase activity"/>
    <property type="evidence" value="ECO:0007669"/>
    <property type="project" value="InterPro"/>
</dbReference>
<organism evidence="6 7">
    <name type="scientific">Rotaria sordida</name>
    <dbReference type="NCBI Taxonomy" id="392033"/>
    <lineage>
        <taxon>Eukaryota</taxon>
        <taxon>Metazoa</taxon>
        <taxon>Spiralia</taxon>
        <taxon>Gnathifera</taxon>
        <taxon>Rotifera</taxon>
        <taxon>Eurotatoria</taxon>
        <taxon>Bdelloidea</taxon>
        <taxon>Philodinida</taxon>
        <taxon>Philodinidae</taxon>
        <taxon>Rotaria</taxon>
    </lineage>
</organism>
<keyword evidence="3" id="KW-0732">Signal</keyword>
<dbReference type="Gene3D" id="2.40.10.10">
    <property type="entry name" value="Trypsin-like serine proteases"/>
    <property type="match status" value="1"/>
</dbReference>
<dbReference type="InterPro" id="IPR001254">
    <property type="entry name" value="Trypsin_dom"/>
</dbReference>
<feature type="domain" description="Ig-like" evidence="5">
    <location>
        <begin position="303"/>
        <end position="381"/>
    </location>
</feature>
<proteinExistence type="predicted"/>
<dbReference type="Proteomes" id="UP000663882">
    <property type="component" value="Unassembled WGS sequence"/>
</dbReference>
<reference evidence="6" key="1">
    <citation type="submission" date="2021-02" db="EMBL/GenBank/DDBJ databases">
        <authorList>
            <person name="Nowell W R."/>
        </authorList>
    </citation>
    <scope>NUCLEOTIDE SEQUENCE</scope>
</reference>
<dbReference type="SMART" id="SM00209">
    <property type="entry name" value="TSP1"/>
    <property type="match status" value="2"/>
</dbReference>
<dbReference type="PANTHER" id="PTHR22906">
    <property type="entry name" value="PROPERDIN"/>
    <property type="match status" value="1"/>
</dbReference>
<dbReference type="SUPFAM" id="SSF82895">
    <property type="entry name" value="TSP-1 type 1 repeat"/>
    <property type="match status" value="1"/>
</dbReference>
<evidence type="ECO:0000256" key="3">
    <source>
        <dbReference type="SAM" id="SignalP"/>
    </source>
</evidence>
<gene>
    <name evidence="6" type="ORF">RFH988_LOCUS33688</name>
</gene>
<dbReference type="InterPro" id="IPR036383">
    <property type="entry name" value="TSP1_rpt_sf"/>
</dbReference>
<feature type="signal peptide" evidence="3">
    <location>
        <begin position="1"/>
        <end position="19"/>
    </location>
</feature>
<dbReference type="SMART" id="SM00020">
    <property type="entry name" value="Tryp_SPc"/>
    <property type="match status" value="1"/>
</dbReference>
<dbReference type="InterPro" id="IPR009003">
    <property type="entry name" value="Peptidase_S1_PA"/>
</dbReference>
<dbReference type="Gene3D" id="2.60.40.10">
    <property type="entry name" value="Immunoglobulins"/>
    <property type="match status" value="1"/>
</dbReference>
<dbReference type="SMART" id="SM00409">
    <property type="entry name" value="IG"/>
    <property type="match status" value="2"/>
</dbReference>
<dbReference type="SUPFAM" id="SSF50494">
    <property type="entry name" value="Trypsin-like serine proteases"/>
    <property type="match status" value="1"/>
</dbReference>
<keyword evidence="1" id="KW-0677">Repeat</keyword>
<evidence type="ECO:0000256" key="1">
    <source>
        <dbReference type="ARBA" id="ARBA00022737"/>
    </source>
</evidence>
<dbReference type="Gene3D" id="2.20.100.10">
    <property type="entry name" value="Thrombospondin type-1 (TSP1) repeat"/>
    <property type="match status" value="2"/>
</dbReference>
<dbReference type="InterPro" id="IPR000884">
    <property type="entry name" value="TSP1_rpt"/>
</dbReference>
<evidence type="ECO:0000313" key="6">
    <source>
        <dbReference type="EMBL" id="CAF1377867.1"/>
    </source>
</evidence>
<dbReference type="InterPro" id="IPR043504">
    <property type="entry name" value="Peptidase_S1_PA_chymotrypsin"/>
</dbReference>
<dbReference type="SUPFAM" id="SSF48726">
    <property type="entry name" value="Immunoglobulin"/>
    <property type="match status" value="2"/>
</dbReference>
<dbReference type="PROSITE" id="PS50240">
    <property type="entry name" value="TRYPSIN_DOM"/>
    <property type="match status" value="1"/>
</dbReference>
<sequence>MNRYLLFSIIFIYIKNIDCISIKYRRWCSPWKFCSFTSWKTWESCDKTCGGGIRTRYRQMCSLPFIDFTQHVAMCHKTLNDFIEYEYCSQTCSQYGIWSNETNQCICNDINIVDSCCMTDRGRWSEWSSWSRCIARCGTYGIRNRTRMCLWKHDLVKRDIKNINCIGDRVQYESCLKDCHEPEYDEEFFEKMPSNTTVMIGKHAQFVCKQKSGNIKWLINDQDVSILSIQNPSIKIVSNGTILFIYPITNYFSSQTRITCQINMLNGEHINRYAWMLIDTNDNDNDNDNINNSIDNQCSLIKPLESIYYVRLGSSFSIQCQAKTLNATVLWYKNDILIHNNGEDNIQILINYMLFINTIDLIHNASFSCTVQTTLKCKQTSYWKLIVFEYTQQISNNLQTNPLNFVGTYGIVLPGSTPWHVTISYRDISMNFFYDAFCSGLFIDENTILSISQCFDKSSSLQTYLKQQNLIFDLTKLIIYVSKYDRLSISLFERQSTVKQLLYSNNDFIILKVHLLFMSIESRPLPLPTMNDMAILINNVSLYATGWGPLSTNADKPMRLKYIQQRLTDCNISSSSPSPITLCTTAMAIKQPNLCPGDTGGILFAQTNQRIFAVGLISRFSKAFCDMRSTQITTILRLDTITTWLKQNSLV</sequence>
<keyword evidence="2" id="KW-1015">Disulfide bond</keyword>
<dbReference type="Pfam" id="PF00090">
    <property type="entry name" value="TSP_1"/>
    <property type="match status" value="2"/>
</dbReference>
<dbReference type="GO" id="GO:0006508">
    <property type="term" value="P:proteolysis"/>
    <property type="evidence" value="ECO:0007669"/>
    <property type="project" value="InterPro"/>
</dbReference>
<dbReference type="AlphaFoldDB" id="A0A815J5K7"/>
<dbReference type="Pfam" id="PF00089">
    <property type="entry name" value="Trypsin"/>
    <property type="match status" value="1"/>
</dbReference>
<dbReference type="PROSITE" id="PS50092">
    <property type="entry name" value="TSP1"/>
    <property type="match status" value="2"/>
</dbReference>
<dbReference type="InterPro" id="IPR036179">
    <property type="entry name" value="Ig-like_dom_sf"/>
</dbReference>
<accession>A0A815J5K7</accession>
<feature type="domain" description="Peptidase S1" evidence="4">
    <location>
        <begin position="405"/>
        <end position="650"/>
    </location>
</feature>
<evidence type="ECO:0000259" key="4">
    <source>
        <dbReference type="PROSITE" id="PS50240"/>
    </source>
</evidence>
<dbReference type="PROSITE" id="PS50835">
    <property type="entry name" value="IG_LIKE"/>
    <property type="match status" value="1"/>
</dbReference>